<dbReference type="GeneID" id="70214977"/>
<feature type="transmembrane region" description="Helical" evidence="1">
    <location>
        <begin position="64"/>
        <end position="85"/>
    </location>
</feature>
<dbReference type="EMBL" id="JAGMUX010000001">
    <property type="protein sequence ID" value="KAH7269624.1"/>
    <property type="molecule type" value="Genomic_DNA"/>
</dbReference>
<feature type="chain" id="PRO_5040336594" evidence="2">
    <location>
        <begin position="25"/>
        <end position="232"/>
    </location>
</feature>
<accession>A0A9P9KW36</accession>
<feature type="signal peptide" evidence="2">
    <location>
        <begin position="1"/>
        <end position="24"/>
    </location>
</feature>
<feature type="transmembrane region" description="Helical" evidence="1">
    <location>
        <begin position="34"/>
        <end position="52"/>
    </location>
</feature>
<organism evidence="3 4">
    <name type="scientific">Fusarium redolens</name>
    <dbReference type="NCBI Taxonomy" id="48865"/>
    <lineage>
        <taxon>Eukaryota</taxon>
        <taxon>Fungi</taxon>
        <taxon>Dikarya</taxon>
        <taxon>Ascomycota</taxon>
        <taxon>Pezizomycotina</taxon>
        <taxon>Sordariomycetes</taxon>
        <taxon>Hypocreomycetidae</taxon>
        <taxon>Hypocreales</taxon>
        <taxon>Nectriaceae</taxon>
        <taxon>Fusarium</taxon>
        <taxon>Fusarium redolens species complex</taxon>
    </lineage>
</organism>
<evidence type="ECO:0000313" key="3">
    <source>
        <dbReference type="EMBL" id="KAH7269624.1"/>
    </source>
</evidence>
<dbReference type="Proteomes" id="UP000720189">
    <property type="component" value="Unassembled WGS sequence"/>
</dbReference>
<keyword evidence="1" id="KW-0472">Membrane</keyword>
<reference evidence="3" key="1">
    <citation type="journal article" date="2021" name="Nat. Commun.">
        <title>Genetic determinants of endophytism in the Arabidopsis root mycobiome.</title>
        <authorList>
            <person name="Mesny F."/>
            <person name="Miyauchi S."/>
            <person name="Thiergart T."/>
            <person name="Pickel B."/>
            <person name="Atanasova L."/>
            <person name="Karlsson M."/>
            <person name="Huettel B."/>
            <person name="Barry K.W."/>
            <person name="Haridas S."/>
            <person name="Chen C."/>
            <person name="Bauer D."/>
            <person name="Andreopoulos W."/>
            <person name="Pangilinan J."/>
            <person name="LaButti K."/>
            <person name="Riley R."/>
            <person name="Lipzen A."/>
            <person name="Clum A."/>
            <person name="Drula E."/>
            <person name="Henrissat B."/>
            <person name="Kohler A."/>
            <person name="Grigoriev I.V."/>
            <person name="Martin F.M."/>
            <person name="Hacquard S."/>
        </authorList>
    </citation>
    <scope>NUCLEOTIDE SEQUENCE</scope>
    <source>
        <strain evidence="3">MPI-CAGE-AT-0023</strain>
    </source>
</reference>
<dbReference type="RefSeq" id="XP_046056392.1">
    <property type="nucleotide sequence ID" value="XM_046185023.1"/>
</dbReference>
<dbReference type="AlphaFoldDB" id="A0A9P9KW36"/>
<proteinExistence type="predicted"/>
<protein>
    <submittedName>
        <fullName evidence="3">Uncharacterized protein</fullName>
    </submittedName>
</protein>
<keyword evidence="2" id="KW-0732">Signal</keyword>
<keyword evidence="1" id="KW-0812">Transmembrane</keyword>
<comment type="caution">
    <text evidence="3">The sequence shown here is derived from an EMBL/GenBank/DDBJ whole genome shotgun (WGS) entry which is preliminary data.</text>
</comment>
<evidence type="ECO:0000256" key="2">
    <source>
        <dbReference type="SAM" id="SignalP"/>
    </source>
</evidence>
<gene>
    <name evidence="3" type="ORF">BKA55DRAFT_17499</name>
</gene>
<sequence>MRRANAKALCGLWSGLSLRSRVYARDWVIVGQAVASSAAASASVAVGAALGIKCTGTPWMGLDASFAVTMPGAARLASVATYIILHPVLFYTSRYDDVMLILSVLLLVESSYKDKQQWRSCISSKSLTRNQHVLHMRVSTNNQRNSKILQSTPSTLHAVVGKLGPPIRQIMSLSNNYTIFSHSILCGVCCEFWHAELRLSSHRSSCCCVGDIGQLQFLSSGNTWDMDVVIGR</sequence>
<keyword evidence="4" id="KW-1185">Reference proteome</keyword>
<evidence type="ECO:0000313" key="4">
    <source>
        <dbReference type="Proteomes" id="UP000720189"/>
    </source>
</evidence>
<evidence type="ECO:0000256" key="1">
    <source>
        <dbReference type="SAM" id="Phobius"/>
    </source>
</evidence>
<name>A0A9P9KW36_FUSRE</name>
<keyword evidence="1" id="KW-1133">Transmembrane helix</keyword>